<evidence type="ECO:0000313" key="2">
    <source>
        <dbReference type="Proteomes" id="UP000198977"/>
    </source>
</evidence>
<dbReference type="PROSITE" id="PS51257">
    <property type="entry name" value="PROKAR_LIPOPROTEIN"/>
    <property type="match status" value="1"/>
</dbReference>
<dbReference type="AlphaFoldDB" id="A0A1I1UVW6"/>
<proteinExistence type="predicted"/>
<dbReference type="STRING" id="74348.SAMN04488523_102266"/>
<accession>A0A1I1UVW6</accession>
<gene>
    <name evidence="1" type="ORF">SAMN04488523_102266</name>
</gene>
<protein>
    <recommendedName>
        <fullName evidence="3">Lipoprotein</fullName>
    </recommendedName>
</protein>
<dbReference type="Proteomes" id="UP000198977">
    <property type="component" value="Unassembled WGS sequence"/>
</dbReference>
<sequence length="154" mass="16703">MKHLILPCLLVLSACAPMTTYYKPGATVSALGRATTECQVKALKDVPTSVQVRRLPPEYVPPRRICNAAGQCRVLRGHYIPGEVISFDPNDGLRRRVEGQCMADRGYAPVTIPACPDGVARAAPRAATTTLPSLRETSCVIRNRDGSFQIVNRG</sequence>
<evidence type="ECO:0000313" key="1">
    <source>
        <dbReference type="EMBL" id="SFD74962.1"/>
    </source>
</evidence>
<dbReference type="OrthoDB" id="7274329at2"/>
<organism evidence="1 2">
    <name type="scientific">Sulfitobacter brevis</name>
    <dbReference type="NCBI Taxonomy" id="74348"/>
    <lineage>
        <taxon>Bacteria</taxon>
        <taxon>Pseudomonadati</taxon>
        <taxon>Pseudomonadota</taxon>
        <taxon>Alphaproteobacteria</taxon>
        <taxon>Rhodobacterales</taxon>
        <taxon>Roseobacteraceae</taxon>
        <taxon>Sulfitobacter</taxon>
    </lineage>
</organism>
<dbReference type="RefSeq" id="WP_093922494.1">
    <property type="nucleotide sequence ID" value="NZ_FOMW01000002.1"/>
</dbReference>
<evidence type="ECO:0008006" key="3">
    <source>
        <dbReference type="Google" id="ProtNLM"/>
    </source>
</evidence>
<reference evidence="1 2" key="1">
    <citation type="submission" date="2016-10" db="EMBL/GenBank/DDBJ databases">
        <authorList>
            <person name="de Groot N.N."/>
        </authorList>
    </citation>
    <scope>NUCLEOTIDE SEQUENCE [LARGE SCALE GENOMIC DNA]</scope>
    <source>
        <strain evidence="1 2">DSM 11443</strain>
    </source>
</reference>
<dbReference type="EMBL" id="FOMW01000002">
    <property type="protein sequence ID" value="SFD74962.1"/>
    <property type="molecule type" value="Genomic_DNA"/>
</dbReference>
<name>A0A1I1UVW6_9RHOB</name>
<keyword evidence="2" id="KW-1185">Reference proteome</keyword>